<evidence type="ECO:0000259" key="2">
    <source>
        <dbReference type="PROSITE" id="PS51782"/>
    </source>
</evidence>
<name>A0A3D9LA74_9MICC</name>
<keyword evidence="4" id="KW-1185">Reference proteome</keyword>
<reference evidence="3 4" key="1">
    <citation type="submission" date="2018-07" db="EMBL/GenBank/DDBJ databases">
        <title>Sequencing the genomes of 1000 actinobacteria strains.</title>
        <authorList>
            <person name="Klenk H.-P."/>
        </authorList>
    </citation>
    <scope>NUCLEOTIDE SEQUENCE [LARGE SCALE GENOMIC DNA]</scope>
    <source>
        <strain evidence="3 4">DSM 14442</strain>
    </source>
</reference>
<evidence type="ECO:0000313" key="4">
    <source>
        <dbReference type="Proteomes" id="UP000256727"/>
    </source>
</evidence>
<evidence type="ECO:0000256" key="1">
    <source>
        <dbReference type="SAM" id="Phobius"/>
    </source>
</evidence>
<dbReference type="PROSITE" id="PS51782">
    <property type="entry name" value="LYSM"/>
    <property type="match status" value="1"/>
</dbReference>
<evidence type="ECO:0000313" key="3">
    <source>
        <dbReference type="EMBL" id="REE02594.1"/>
    </source>
</evidence>
<dbReference type="OrthoDB" id="5084290at2"/>
<sequence>MSTAASVHTRTAGSDGFHLNRRGRFLFVGFPVIVLAVLAAAAAVFFGAHGMAPAAASGDEPAAAVETVTVNYGDTLWAIAGRTAPDSPRNEAILRIGELNGLDGGELQPGQVLFVPAGA</sequence>
<feature type="domain" description="LysM" evidence="2">
    <location>
        <begin position="66"/>
        <end position="115"/>
    </location>
</feature>
<dbReference type="Gene3D" id="3.10.350.10">
    <property type="entry name" value="LysM domain"/>
    <property type="match status" value="1"/>
</dbReference>
<dbReference type="EMBL" id="QREH01000001">
    <property type="protein sequence ID" value="REE02594.1"/>
    <property type="molecule type" value="Genomic_DNA"/>
</dbReference>
<dbReference type="CDD" id="cd00118">
    <property type="entry name" value="LysM"/>
    <property type="match status" value="1"/>
</dbReference>
<protein>
    <submittedName>
        <fullName evidence="3">LysM domain-containing protein</fullName>
    </submittedName>
</protein>
<comment type="caution">
    <text evidence="3">The sequence shown here is derived from an EMBL/GenBank/DDBJ whole genome shotgun (WGS) entry which is preliminary data.</text>
</comment>
<dbReference type="SMART" id="SM00257">
    <property type="entry name" value="LysM"/>
    <property type="match status" value="1"/>
</dbReference>
<keyword evidence="1" id="KW-0472">Membrane</keyword>
<dbReference type="SUPFAM" id="SSF54106">
    <property type="entry name" value="LysM domain"/>
    <property type="match status" value="1"/>
</dbReference>
<organism evidence="3 4">
    <name type="scientific">Citricoccus muralis</name>
    <dbReference type="NCBI Taxonomy" id="169134"/>
    <lineage>
        <taxon>Bacteria</taxon>
        <taxon>Bacillati</taxon>
        <taxon>Actinomycetota</taxon>
        <taxon>Actinomycetes</taxon>
        <taxon>Micrococcales</taxon>
        <taxon>Micrococcaceae</taxon>
        <taxon>Citricoccus</taxon>
    </lineage>
</organism>
<feature type="transmembrane region" description="Helical" evidence="1">
    <location>
        <begin position="25"/>
        <end position="48"/>
    </location>
</feature>
<proteinExistence type="predicted"/>
<dbReference type="RefSeq" id="WP_115930865.1">
    <property type="nucleotide sequence ID" value="NZ_QREH01000001.1"/>
</dbReference>
<keyword evidence="1" id="KW-1133">Transmembrane helix</keyword>
<dbReference type="InterPro" id="IPR018392">
    <property type="entry name" value="LysM"/>
</dbReference>
<gene>
    <name evidence="3" type="ORF">C8E99_0367</name>
</gene>
<accession>A0A3D9LA74</accession>
<dbReference type="Proteomes" id="UP000256727">
    <property type="component" value="Unassembled WGS sequence"/>
</dbReference>
<keyword evidence="1" id="KW-0812">Transmembrane</keyword>
<dbReference type="Pfam" id="PF01476">
    <property type="entry name" value="LysM"/>
    <property type="match status" value="1"/>
</dbReference>
<dbReference type="InterPro" id="IPR036779">
    <property type="entry name" value="LysM_dom_sf"/>
</dbReference>
<dbReference type="AlphaFoldDB" id="A0A3D9LA74"/>